<dbReference type="RefSeq" id="WP_052387483.1">
    <property type="nucleotide sequence ID" value="NZ_CP073767.1"/>
</dbReference>
<dbReference type="SMART" id="SM01236">
    <property type="entry name" value="Haem_oxygenase_2"/>
    <property type="match status" value="1"/>
</dbReference>
<organism evidence="1 2">
    <name type="scientific">Dactylosporangium aurantiacum</name>
    <dbReference type="NCBI Taxonomy" id="35754"/>
    <lineage>
        <taxon>Bacteria</taxon>
        <taxon>Bacillati</taxon>
        <taxon>Actinomycetota</taxon>
        <taxon>Actinomycetes</taxon>
        <taxon>Micromonosporales</taxon>
        <taxon>Micromonosporaceae</taxon>
        <taxon>Dactylosporangium</taxon>
    </lineage>
</organism>
<gene>
    <name evidence="1" type="ORF">Daura_25465</name>
</gene>
<dbReference type="Gene3D" id="1.20.910.10">
    <property type="entry name" value="Heme oxygenase-like"/>
    <property type="match status" value="1"/>
</dbReference>
<dbReference type="Pfam" id="PF14518">
    <property type="entry name" value="Haem_oxygenas_2"/>
    <property type="match status" value="1"/>
</dbReference>
<dbReference type="Proteomes" id="UP001058003">
    <property type="component" value="Chromosome"/>
</dbReference>
<dbReference type="AlphaFoldDB" id="A0A9Q9IP11"/>
<dbReference type="InterPro" id="IPR016084">
    <property type="entry name" value="Haem_Oase-like_multi-hlx"/>
</dbReference>
<accession>A0A9Q9IP11</accession>
<dbReference type="KEGG" id="daur:Daura_25465"/>
<sequence length="470" mass="51619">MTATIQPTVHTTIQEAVERYCAQRLLQAGPEVVVVGNPYRRTIGLEDLADRDFARPVTEADFLSQRHLVVSRILCTAYESSMILLPEGSLGPVKADFDAFYGEQARRLRDAIWPDLERCSFGFLREAAATPDVRTLDDLRAWFMAEVDAVGAPADGSGNNPEVTAAPLRGTMLAITQCRHAEEAAALYLFQLGLDALTEASAMARNLGGSYGPEQSALFKIFVDEFGYGVHSAKHSTIFRGLLRSIGLHPDVHAYWNFYLTSSLAGTSYFNHVSENHAGMFRYMGAVTYLEWLFAQGFADMGAMLRTVFGDRVDTRYCDEHAHIDVHHGRMTFEHLLLGFARTHGDAVIPDLVRGVEETKVLMRLGDEDFLAQIRWADNLDTHTTPGGAADGGSPSILRPGSPFVTRVYDEDTLLSVHDGEVDVYGWATQRPHRLGRGDALLVPRGRLHGLKAASASATVSARPAVSPAR</sequence>
<protein>
    <submittedName>
        <fullName evidence="1">Iron-containing redox enzyme family protein</fullName>
    </submittedName>
</protein>
<reference evidence="1" key="1">
    <citation type="submission" date="2021-04" db="EMBL/GenBank/DDBJ databases">
        <title>Dactylosporangium aurantiacum NRRL B-8018 full assembly.</title>
        <authorList>
            <person name="Hartkoorn R.C."/>
            <person name="Beaudoing E."/>
            <person name="Hot D."/>
        </authorList>
    </citation>
    <scope>NUCLEOTIDE SEQUENCE</scope>
    <source>
        <strain evidence="1">NRRL B-8018</strain>
    </source>
</reference>
<proteinExistence type="predicted"/>
<evidence type="ECO:0000313" key="2">
    <source>
        <dbReference type="Proteomes" id="UP001058003"/>
    </source>
</evidence>
<dbReference type="OrthoDB" id="3444510at2"/>
<dbReference type="EMBL" id="CP073767">
    <property type="protein sequence ID" value="UWZ59211.1"/>
    <property type="molecule type" value="Genomic_DNA"/>
</dbReference>
<evidence type="ECO:0000313" key="1">
    <source>
        <dbReference type="EMBL" id="UWZ59211.1"/>
    </source>
</evidence>
<dbReference type="InterPro" id="IPR011051">
    <property type="entry name" value="RmlC_Cupin_sf"/>
</dbReference>
<keyword evidence="2" id="KW-1185">Reference proteome</keyword>
<name>A0A9Q9IP11_9ACTN</name>
<dbReference type="SUPFAM" id="SSF51182">
    <property type="entry name" value="RmlC-like cupins"/>
    <property type="match status" value="1"/>
</dbReference>